<evidence type="ECO:0000313" key="1">
    <source>
        <dbReference type="EMBL" id="CAB4830666.1"/>
    </source>
</evidence>
<dbReference type="AlphaFoldDB" id="A0A6J7ACM8"/>
<accession>A0A6J7ACM8</accession>
<organism evidence="1">
    <name type="scientific">freshwater metagenome</name>
    <dbReference type="NCBI Taxonomy" id="449393"/>
    <lineage>
        <taxon>unclassified sequences</taxon>
        <taxon>metagenomes</taxon>
        <taxon>ecological metagenomes</taxon>
    </lineage>
</organism>
<sequence length="54" mass="6203">MPVNEDCRHYVRRQAGDDVTERCKLDANEPLPFACPEGCLFYESRGIDQSGWKV</sequence>
<gene>
    <name evidence="1" type="ORF">UFOPK3164_01140</name>
</gene>
<name>A0A6J7ACM8_9ZZZZ</name>
<dbReference type="EMBL" id="CAFABE010000053">
    <property type="protein sequence ID" value="CAB4830666.1"/>
    <property type="molecule type" value="Genomic_DNA"/>
</dbReference>
<proteinExistence type="predicted"/>
<reference evidence="1" key="1">
    <citation type="submission" date="2020-05" db="EMBL/GenBank/DDBJ databases">
        <authorList>
            <person name="Chiriac C."/>
            <person name="Salcher M."/>
            <person name="Ghai R."/>
            <person name="Kavagutti S V."/>
        </authorList>
    </citation>
    <scope>NUCLEOTIDE SEQUENCE</scope>
</reference>
<protein>
    <submittedName>
        <fullName evidence="1">Unannotated protein</fullName>
    </submittedName>
</protein>